<dbReference type="AlphaFoldDB" id="A0A4R2HSS8"/>
<dbReference type="OrthoDB" id="241498at2"/>
<reference evidence="2 3" key="1">
    <citation type="journal article" date="2015" name="Stand. Genomic Sci.">
        <title>Genomic Encyclopedia of Bacterial and Archaeal Type Strains, Phase III: the genomes of soil and plant-associated and newly described type strains.</title>
        <authorList>
            <person name="Whitman W.B."/>
            <person name="Woyke T."/>
            <person name="Klenk H.P."/>
            <person name="Zhou Y."/>
            <person name="Lilburn T.G."/>
            <person name="Beck B.J."/>
            <person name="De Vos P."/>
            <person name="Vandamme P."/>
            <person name="Eisen J.A."/>
            <person name="Garrity G."/>
            <person name="Hugenholtz P."/>
            <person name="Kyrpides N.C."/>
        </authorList>
    </citation>
    <scope>NUCLEOTIDE SEQUENCE [LARGE SCALE GENOMIC DNA]</scope>
    <source>
        <strain evidence="2 3">VKM Ac-2572</strain>
    </source>
</reference>
<keyword evidence="3" id="KW-1185">Reference proteome</keyword>
<organism evidence="2 3">
    <name type="scientific">Kribbella steppae</name>
    <dbReference type="NCBI Taxonomy" id="2512223"/>
    <lineage>
        <taxon>Bacteria</taxon>
        <taxon>Bacillati</taxon>
        <taxon>Actinomycetota</taxon>
        <taxon>Actinomycetes</taxon>
        <taxon>Propionibacteriales</taxon>
        <taxon>Kribbellaceae</taxon>
        <taxon>Kribbella</taxon>
    </lineage>
</organism>
<evidence type="ECO:0000313" key="3">
    <source>
        <dbReference type="Proteomes" id="UP000294508"/>
    </source>
</evidence>
<dbReference type="InterPro" id="IPR002575">
    <property type="entry name" value="Aminoglycoside_PTrfase"/>
</dbReference>
<dbReference type="EMBL" id="SLWN01000003">
    <property type="protein sequence ID" value="TCO33035.1"/>
    <property type="molecule type" value="Genomic_DNA"/>
</dbReference>
<evidence type="ECO:0000313" key="2">
    <source>
        <dbReference type="EMBL" id="TCO33035.1"/>
    </source>
</evidence>
<protein>
    <submittedName>
        <fullName evidence="2">Phosphotransferase family enzyme</fullName>
    </submittedName>
</protein>
<feature type="domain" description="Aminoglycoside phosphotransferase" evidence="1">
    <location>
        <begin position="50"/>
        <end position="232"/>
    </location>
</feature>
<dbReference type="Pfam" id="PF01636">
    <property type="entry name" value="APH"/>
    <property type="match status" value="1"/>
</dbReference>
<accession>A0A4R2HSS8</accession>
<gene>
    <name evidence="2" type="ORF">EV652_10334</name>
</gene>
<comment type="caution">
    <text evidence="2">The sequence shown here is derived from an EMBL/GenBank/DDBJ whole genome shotgun (WGS) entry which is preliminary data.</text>
</comment>
<sequence>MRWLDEGSPAAIAEALRQVAPALGEDSIAVRESASEDDPLWWSASAVVGERFVAKFAWSRPAALRLAYEIAVLEALAREPAIPFLPDVVASSTDPVLLVTRLVPGKALFDVVDSLDRDDVGRQLAHFMAELNHPVTLERVESVVGDVPPVSLQPVATDAVRAGFGKWVRPDQRAAVMRWCDWADDVLATPQRSVLVHGDLHGGNQVWDGGDLRVVLDFETAGLADAEYDLRTFPGTGPGIELLTATMRHYRQITGRELVAERVMAWHLRTALSDALWRSEAGVPLPDHRTPSAWVDDLAKRFTALGINPDVLPPGTS</sequence>
<dbReference type="InterPro" id="IPR011009">
    <property type="entry name" value="Kinase-like_dom_sf"/>
</dbReference>
<dbReference type="SUPFAM" id="SSF56112">
    <property type="entry name" value="Protein kinase-like (PK-like)"/>
    <property type="match status" value="1"/>
</dbReference>
<dbReference type="GO" id="GO:0016740">
    <property type="term" value="F:transferase activity"/>
    <property type="evidence" value="ECO:0007669"/>
    <property type="project" value="UniProtKB-KW"/>
</dbReference>
<evidence type="ECO:0000259" key="1">
    <source>
        <dbReference type="Pfam" id="PF01636"/>
    </source>
</evidence>
<dbReference type="PANTHER" id="PTHR21310">
    <property type="entry name" value="AMINOGLYCOSIDE PHOSPHOTRANSFERASE-RELATED-RELATED"/>
    <property type="match status" value="1"/>
</dbReference>
<proteinExistence type="predicted"/>
<keyword evidence="2" id="KW-0808">Transferase</keyword>
<dbReference type="Gene3D" id="3.90.1200.10">
    <property type="match status" value="1"/>
</dbReference>
<dbReference type="Proteomes" id="UP000294508">
    <property type="component" value="Unassembled WGS sequence"/>
</dbReference>
<name>A0A4R2HSS8_9ACTN</name>
<dbReference type="InterPro" id="IPR051678">
    <property type="entry name" value="AGP_Transferase"/>
</dbReference>